<evidence type="ECO:0000256" key="1">
    <source>
        <dbReference type="RuleBase" id="RU003682"/>
    </source>
</evidence>
<accession>A0A0L0FKC2</accession>
<dbReference type="SUPFAM" id="SSF51197">
    <property type="entry name" value="Clavaminate synthase-like"/>
    <property type="match status" value="1"/>
</dbReference>
<dbReference type="Gene3D" id="2.60.120.330">
    <property type="entry name" value="B-lactam Antibiotic, Isopenicillin N Synthase, Chain"/>
    <property type="match status" value="1"/>
</dbReference>
<name>A0A0L0FKC2_9EUKA</name>
<evidence type="ECO:0000313" key="3">
    <source>
        <dbReference type="EMBL" id="KNC77205.1"/>
    </source>
</evidence>
<dbReference type="InterPro" id="IPR044861">
    <property type="entry name" value="IPNS-like_FE2OG_OXY"/>
</dbReference>
<dbReference type="GO" id="GO:0016491">
    <property type="term" value="F:oxidoreductase activity"/>
    <property type="evidence" value="ECO:0007669"/>
    <property type="project" value="UniProtKB-KW"/>
</dbReference>
<comment type="similarity">
    <text evidence="1">Belongs to the iron/ascorbate-dependent oxidoreductase family.</text>
</comment>
<keyword evidence="1" id="KW-0408">Iron</keyword>
<dbReference type="STRING" id="667725.A0A0L0FKC2"/>
<keyword evidence="4" id="KW-1185">Reference proteome</keyword>
<dbReference type="GeneID" id="25910828"/>
<dbReference type="InterPro" id="IPR005123">
    <property type="entry name" value="Oxoglu/Fe-dep_dioxygenase_dom"/>
</dbReference>
<evidence type="ECO:0000259" key="2">
    <source>
        <dbReference type="PROSITE" id="PS51471"/>
    </source>
</evidence>
<organism evidence="3 4">
    <name type="scientific">Sphaeroforma arctica JP610</name>
    <dbReference type="NCBI Taxonomy" id="667725"/>
    <lineage>
        <taxon>Eukaryota</taxon>
        <taxon>Ichthyosporea</taxon>
        <taxon>Ichthyophonida</taxon>
        <taxon>Sphaeroforma</taxon>
    </lineage>
</organism>
<dbReference type="PANTHER" id="PTHR47990">
    <property type="entry name" value="2-OXOGLUTARATE (2OG) AND FE(II)-DEPENDENT OXYGENASE SUPERFAMILY PROTEIN-RELATED"/>
    <property type="match status" value="1"/>
</dbReference>
<dbReference type="AlphaFoldDB" id="A0A0L0FKC2"/>
<evidence type="ECO:0000313" key="4">
    <source>
        <dbReference type="Proteomes" id="UP000054560"/>
    </source>
</evidence>
<protein>
    <recommendedName>
        <fullName evidence="2">Fe2OG dioxygenase domain-containing protein</fullName>
    </recommendedName>
</protein>
<proteinExistence type="inferred from homology"/>
<dbReference type="PROSITE" id="PS51471">
    <property type="entry name" value="FE2OG_OXY"/>
    <property type="match status" value="1"/>
</dbReference>
<feature type="non-terminal residue" evidence="3">
    <location>
        <position position="1"/>
    </location>
</feature>
<dbReference type="RefSeq" id="XP_014151107.1">
    <property type="nucleotide sequence ID" value="XM_014295632.1"/>
</dbReference>
<dbReference type="Pfam" id="PF03171">
    <property type="entry name" value="2OG-FeII_Oxy"/>
    <property type="match status" value="1"/>
</dbReference>
<dbReference type="GO" id="GO:0046872">
    <property type="term" value="F:metal ion binding"/>
    <property type="evidence" value="ECO:0007669"/>
    <property type="project" value="UniProtKB-KW"/>
</dbReference>
<dbReference type="InterPro" id="IPR050231">
    <property type="entry name" value="Iron_ascorbate_oxido_reductase"/>
</dbReference>
<dbReference type="Proteomes" id="UP000054560">
    <property type="component" value="Unassembled WGS sequence"/>
</dbReference>
<keyword evidence="1" id="KW-0560">Oxidoreductase</keyword>
<dbReference type="Pfam" id="PF14226">
    <property type="entry name" value="DIOX_N"/>
    <property type="match status" value="1"/>
</dbReference>
<keyword evidence="1" id="KW-0479">Metal-binding</keyword>
<feature type="domain" description="Fe2OG dioxygenase" evidence="2">
    <location>
        <begin position="136"/>
        <end position="241"/>
    </location>
</feature>
<reference evidence="3 4" key="1">
    <citation type="submission" date="2011-02" db="EMBL/GenBank/DDBJ databases">
        <title>The Genome Sequence of Sphaeroforma arctica JP610.</title>
        <authorList>
            <consortium name="The Broad Institute Genome Sequencing Platform"/>
            <person name="Russ C."/>
            <person name="Cuomo C."/>
            <person name="Young S.K."/>
            <person name="Zeng Q."/>
            <person name="Gargeya S."/>
            <person name="Alvarado L."/>
            <person name="Berlin A."/>
            <person name="Chapman S.B."/>
            <person name="Chen Z."/>
            <person name="Freedman E."/>
            <person name="Gellesch M."/>
            <person name="Goldberg J."/>
            <person name="Griggs A."/>
            <person name="Gujja S."/>
            <person name="Heilman E."/>
            <person name="Heiman D."/>
            <person name="Howarth C."/>
            <person name="Mehta T."/>
            <person name="Neiman D."/>
            <person name="Pearson M."/>
            <person name="Roberts A."/>
            <person name="Saif S."/>
            <person name="Shea T."/>
            <person name="Shenoy N."/>
            <person name="Sisk P."/>
            <person name="Stolte C."/>
            <person name="Sykes S."/>
            <person name="White J."/>
            <person name="Yandava C."/>
            <person name="Burger G."/>
            <person name="Gray M.W."/>
            <person name="Holland P.W.H."/>
            <person name="King N."/>
            <person name="Lang F.B.F."/>
            <person name="Roger A.J."/>
            <person name="Ruiz-Trillo I."/>
            <person name="Haas B."/>
            <person name="Nusbaum C."/>
            <person name="Birren B."/>
        </authorList>
    </citation>
    <scope>NUCLEOTIDE SEQUENCE [LARGE SCALE GENOMIC DNA]</scope>
    <source>
        <strain evidence="3 4">JP610</strain>
    </source>
</reference>
<dbReference type="InterPro" id="IPR027443">
    <property type="entry name" value="IPNS-like_sf"/>
</dbReference>
<dbReference type="OrthoDB" id="288590at2759"/>
<sequence>YGFVVVTGHGVDAKQLSQLSKLAKTFFAQPSEVKEQIAVDGGYGSGAGYNRLGKENVEATLGESDRNMAADYVESLVFHNYGWPPDPEVPLEGNFNEVIKTYCASVTELVRGMMQLTAHSLGAPPTFFDEHYEGLKFDGFLKLSWYPKQDPKPSPGQIRYGSHTDYQCLTVLKVEDVPGLQVQIGGEWVSVPYIEGAFIINVGDTLRRWTNGILSSNLHRVVNPESQSDDGRLSIVFFTGPHSDTPIIPYEGWIKKGETAKHSPITAGEYLDIKISRSQTNPDSTG</sequence>
<dbReference type="EMBL" id="KQ242804">
    <property type="protein sequence ID" value="KNC77205.1"/>
    <property type="molecule type" value="Genomic_DNA"/>
</dbReference>
<gene>
    <name evidence="3" type="ORF">SARC_10324</name>
</gene>
<dbReference type="InterPro" id="IPR026992">
    <property type="entry name" value="DIOX_N"/>
</dbReference>
<dbReference type="eggNOG" id="KOG0143">
    <property type="taxonomic scope" value="Eukaryota"/>
</dbReference>